<feature type="region of interest" description="Disordered" evidence="1">
    <location>
        <begin position="60"/>
        <end position="80"/>
    </location>
</feature>
<sequence>MANYVENSSVQAETTVTEEENSLNMDKVDLLKQRRELSRKRKQCLVQTLGMQSVEKLKEALGSGKDSSKAEPGMELLRPSEKYIKKNANADGNQQDEETKLLYTDSSTFLKGTQSSNPHNDYCQHFVDTGQRPQNFIRDVGLADR</sequence>
<dbReference type="KEGG" id="dpx:DAPPUDRAFT_114053"/>
<dbReference type="GO" id="GO:0036396">
    <property type="term" value="C:RNA N6-methyladenosine methyltransferase complex"/>
    <property type="evidence" value="ECO:0007669"/>
    <property type="project" value="UniProtKB-ARBA"/>
</dbReference>
<organism evidence="2 4">
    <name type="scientific">Daphnia pulex</name>
    <name type="common">Water flea</name>
    <dbReference type="NCBI Taxonomy" id="6669"/>
    <lineage>
        <taxon>Eukaryota</taxon>
        <taxon>Metazoa</taxon>
        <taxon>Ecdysozoa</taxon>
        <taxon>Arthropoda</taxon>
        <taxon>Crustacea</taxon>
        <taxon>Branchiopoda</taxon>
        <taxon>Diplostraca</taxon>
        <taxon>Cladocera</taxon>
        <taxon>Anomopoda</taxon>
        <taxon>Daphniidae</taxon>
        <taxon>Daphnia</taxon>
    </lineage>
</organism>
<accession>E9HGV6</accession>
<proteinExistence type="predicted"/>
<dbReference type="InterPro" id="IPR045123">
    <property type="entry name" value="METTL14-like"/>
</dbReference>
<dbReference type="eggNOG" id="KOG2097">
    <property type="taxonomic scope" value="Eukaryota"/>
</dbReference>
<dbReference type="Proteomes" id="UP000000305">
    <property type="component" value="Unassembled WGS sequence"/>
</dbReference>
<dbReference type="AlphaFoldDB" id="E9HGV6"/>
<reference evidence="2 4" key="1">
    <citation type="journal article" date="2011" name="Science">
        <title>The ecoresponsive genome of Daphnia pulex.</title>
        <authorList>
            <person name="Colbourne J.K."/>
            <person name="Pfrender M.E."/>
            <person name="Gilbert D."/>
            <person name="Thomas W.K."/>
            <person name="Tucker A."/>
            <person name="Oakley T.H."/>
            <person name="Tokishita S."/>
            <person name="Aerts A."/>
            <person name="Arnold G.J."/>
            <person name="Basu M.K."/>
            <person name="Bauer D.J."/>
            <person name="Caceres C.E."/>
            <person name="Carmel L."/>
            <person name="Casola C."/>
            <person name="Choi J.H."/>
            <person name="Detter J.C."/>
            <person name="Dong Q."/>
            <person name="Dusheyko S."/>
            <person name="Eads B.D."/>
            <person name="Frohlich T."/>
            <person name="Geiler-Samerotte K.A."/>
            <person name="Gerlach D."/>
            <person name="Hatcher P."/>
            <person name="Jogdeo S."/>
            <person name="Krijgsveld J."/>
            <person name="Kriventseva E.V."/>
            <person name="Kultz D."/>
            <person name="Laforsch C."/>
            <person name="Lindquist E."/>
            <person name="Lopez J."/>
            <person name="Manak J.R."/>
            <person name="Muller J."/>
            <person name="Pangilinan J."/>
            <person name="Patwardhan R.P."/>
            <person name="Pitluck S."/>
            <person name="Pritham E.J."/>
            <person name="Rechtsteiner A."/>
            <person name="Rho M."/>
            <person name="Rogozin I.B."/>
            <person name="Sakarya O."/>
            <person name="Salamov A."/>
            <person name="Schaack S."/>
            <person name="Shapiro H."/>
            <person name="Shiga Y."/>
            <person name="Skalitzky C."/>
            <person name="Smith Z."/>
            <person name="Souvorov A."/>
            <person name="Sung W."/>
            <person name="Tang Z."/>
            <person name="Tsuchiya D."/>
            <person name="Tu H."/>
            <person name="Vos H."/>
            <person name="Wang M."/>
            <person name="Wolf Y.I."/>
            <person name="Yamagata H."/>
            <person name="Yamada T."/>
            <person name="Ye Y."/>
            <person name="Shaw J.R."/>
            <person name="Andrews J."/>
            <person name="Crease T.J."/>
            <person name="Tang H."/>
            <person name="Lucas S.M."/>
            <person name="Robertson H.M."/>
            <person name="Bork P."/>
            <person name="Koonin E.V."/>
            <person name="Zdobnov E.M."/>
            <person name="Grigoriev I.V."/>
            <person name="Lynch M."/>
            <person name="Boore J.L."/>
        </authorList>
    </citation>
    <scope>NUCLEOTIDE SEQUENCE [LARGE SCALE GENOMIC DNA]</scope>
</reference>
<evidence type="ECO:0000313" key="4">
    <source>
        <dbReference type="Proteomes" id="UP000000305"/>
    </source>
</evidence>
<name>E9HGV6_DAPPU</name>
<dbReference type="PANTHER" id="PTHR13107:SF0">
    <property type="entry name" value="N6-ADENOSINE-METHYLTRANSFERASE NON-CATALYTIC SUBUNIT"/>
    <property type="match status" value="1"/>
</dbReference>
<feature type="compositionally biased region" description="Polar residues" evidence="1">
    <location>
        <begin position="1"/>
        <end position="15"/>
    </location>
</feature>
<dbReference type="HOGENOM" id="CLU_1847452_0_0_1"/>
<dbReference type="EMBL" id="GL732643">
    <property type="protein sequence ID" value="EFX69027.1"/>
    <property type="molecule type" value="Genomic_DNA"/>
</dbReference>
<evidence type="ECO:0000256" key="1">
    <source>
        <dbReference type="SAM" id="MobiDB-lite"/>
    </source>
</evidence>
<dbReference type="EMBL" id="GL732643">
    <property type="protein sequence ID" value="EFX69026.1"/>
    <property type="molecule type" value="Genomic_DNA"/>
</dbReference>
<dbReference type="PANTHER" id="PTHR13107">
    <property type="entry name" value="N6-ADENOSINE-METHYLTRANSFERASE NON-CATALYTIC SUBUNIT"/>
    <property type="match status" value="1"/>
</dbReference>
<evidence type="ECO:0000313" key="3">
    <source>
        <dbReference type="EMBL" id="EFX69027.1"/>
    </source>
</evidence>
<dbReference type="KEGG" id="dpx:DAPPUDRAFT_114050"/>
<dbReference type="OrthoDB" id="14833at2759"/>
<feature type="region of interest" description="Disordered" evidence="1">
    <location>
        <begin position="1"/>
        <end position="21"/>
    </location>
</feature>
<keyword evidence="4" id="KW-1185">Reference proteome</keyword>
<protein>
    <submittedName>
        <fullName evidence="2">Uncharacterized protein</fullName>
    </submittedName>
</protein>
<evidence type="ECO:0000313" key="2">
    <source>
        <dbReference type="EMBL" id="EFX69026.1"/>
    </source>
</evidence>
<gene>
    <name evidence="2" type="ORF">DAPPUDRAFT_114050</name>
    <name evidence="3" type="ORF">DAPPUDRAFT_114053</name>
</gene>
<dbReference type="STRING" id="6669.E9HGV6"/>